<reference evidence="1 2" key="1">
    <citation type="journal article" date="2015" name="Stand. Genomic Sci.">
        <title>Genomic Encyclopedia of Bacterial and Archaeal Type Strains, Phase III: the genomes of soil and plant-associated and newly described type strains.</title>
        <authorList>
            <person name="Whitman W.B."/>
            <person name="Woyke T."/>
            <person name="Klenk H.P."/>
            <person name="Zhou Y."/>
            <person name="Lilburn T.G."/>
            <person name="Beck B.J."/>
            <person name="De Vos P."/>
            <person name="Vandamme P."/>
            <person name="Eisen J.A."/>
            <person name="Garrity G."/>
            <person name="Hugenholtz P."/>
            <person name="Kyrpides N.C."/>
        </authorList>
    </citation>
    <scope>NUCLEOTIDE SEQUENCE [LARGE SCALE GENOMIC DNA]</scope>
    <source>
        <strain evidence="1 2">CGMCC 1.10821</strain>
    </source>
</reference>
<proteinExistence type="predicted"/>
<dbReference type="EMBL" id="VLKN01000005">
    <property type="protein sequence ID" value="TWI01762.1"/>
    <property type="molecule type" value="Genomic_DNA"/>
</dbReference>
<dbReference type="Proteomes" id="UP000315167">
    <property type="component" value="Unassembled WGS sequence"/>
</dbReference>
<dbReference type="AlphaFoldDB" id="A0A562L2B0"/>
<accession>A0A562L2B0</accession>
<sequence>MRDRFMHLFMTMKQIASCSYQVVLTRFVLTEMESGFATSDRAFRVRKVAALGVRLLHVRMHTDSNN</sequence>
<gene>
    <name evidence="1" type="ORF">IP90_02322</name>
</gene>
<protein>
    <submittedName>
        <fullName evidence="1">Uncharacterized protein</fullName>
    </submittedName>
</protein>
<name>A0A562L2B0_9GAMM</name>
<evidence type="ECO:0000313" key="2">
    <source>
        <dbReference type="Proteomes" id="UP000315167"/>
    </source>
</evidence>
<comment type="caution">
    <text evidence="1">The sequence shown here is derived from an EMBL/GenBank/DDBJ whole genome shotgun (WGS) entry which is preliminary data.</text>
</comment>
<keyword evidence="2" id="KW-1185">Reference proteome</keyword>
<evidence type="ECO:0000313" key="1">
    <source>
        <dbReference type="EMBL" id="TWI01762.1"/>
    </source>
</evidence>
<organism evidence="1 2">
    <name type="scientific">Luteimonas cucumeris</name>
    <dbReference type="NCBI Taxonomy" id="985012"/>
    <lineage>
        <taxon>Bacteria</taxon>
        <taxon>Pseudomonadati</taxon>
        <taxon>Pseudomonadota</taxon>
        <taxon>Gammaproteobacteria</taxon>
        <taxon>Lysobacterales</taxon>
        <taxon>Lysobacteraceae</taxon>
        <taxon>Luteimonas</taxon>
    </lineage>
</organism>